<evidence type="ECO:0000256" key="2">
    <source>
        <dbReference type="ARBA" id="ARBA00022670"/>
    </source>
</evidence>
<comment type="similarity">
    <text evidence="6">Belongs to the peptidase S1 family. CLIP subfamily.</text>
</comment>
<reference evidence="9" key="1">
    <citation type="submission" date="2025-08" db="UniProtKB">
        <authorList>
            <consortium name="RefSeq"/>
        </authorList>
    </citation>
    <scope>IDENTIFICATION</scope>
    <source>
        <tissue evidence="9">Blood</tissue>
    </source>
</reference>
<organism evidence="8 9">
    <name type="scientific">Pantherophis guttatus</name>
    <name type="common">Corn snake</name>
    <name type="synonym">Elaphe guttata</name>
    <dbReference type="NCBI Taxonomy" id="94885"/>
    <lineage>
        <taxon>Eukaryota</taxon>
        <taxon>Metazoa</taxon>
        <taxon>Chordata</taxon>
        <taxon>Craniata</taxon>
        <taxon>Vertebrata</taxon>
        <taxon>Euteleostomi</taxon>
        <taxon>Lepidosauria</taxon>
        <taxon>Squamata</taxon>
        <taxon>Bifurcata</taxon>
        <taxon>Unidentata</taxon>
        <taxon>Episquamata</taxon>
        <taxon>Toxicofera</taxon>
        <taxon>Serpentes</taxon>
        <taxon>Colubroidea</taxon>
        <taxon>Colubridae</taxon>
        <taxon>Colubrinae</taxon>
        <taxon>Pantherophis</taxon>
    </lineage>
</organism>
<dbReference type="InterPro" id="IPR001314">
    <property type="entry name" value="Peptidase_S1A"/>
</dbReference>
<dbReference type="GO" id="GO:0005576">
    <property type="term" value="C:extracellular region"/>
    <property type="evidence" value="ECO:0007669"/>
    <property type="project" value="UniProtKB-ARBA"/>
</dbReference>
<dbReference type="SMART" id="SM00020">
    <property type="entry name" value="Tryp_SPc"/>
    <property type="match status" value="1"/>
</dbReference>
<dbReference type="Proteomes" id="UP001652622">
    <property type="component" value="Unplaced"/>
</dbReference>
<gene>
    <name evidence="9" type="primary">LOC117667710</name>
</gene>
<dbReference type="PANTHER" id="PTHR24252">
    <property type="entry name" value="ACROSIN-RELATED"/>
    <property type="match status" value="1"/>
</dbReference>
<keyword evidence="2 9" id="KW-0645">Protease</keyword>
<dbReference type="InterPro" id="IPR043504">
    <property type="entry name" value="Peptidase_S1_PA_chymotrypsin"/>
</dbReference>
<dbReference type="PROSITE" id="PS50240">
    <property type="entry name" value="TRYPSIN_DOM"/>
    <property type="match status" value="1"/>
</dbReference>
<sequence>MSLHLTFSHLGNGHKFRGMNSTFLKTELRILPAVPISSCGLSSKFRATSWTVPRIKEGTTARTSEALPWQVSIRTKDKVICRGAILSSWWILSAAHCFKEDLSLDLPIVVILHGKPSEKKKLDMVIIHEDFNSTSLRNNIALILLDSPINFSEKTTPICLPLLQDLSIWQDCWVATWKTIMADNAEKLTHILMKVEVTLIDRDVCSKEIQGLIGNVFCAVSKENMEENCEVDSGSPLFCDSGSNMKWFVVGIASWGGNCDPEASPMVYTAVFSYLDWIQKATAQEGKPFIPEGADDIGPYSQVFIPDSASGSPLLSMTCAIAPVLLLMDPVY</sequence>
<dbReference type="PRINTS" id="PR00722">
    <property type="entry name" value="CHYMOTRYPSIN"/>
</dbReference>
<dbReference type="Gene3D" id="2.40.10.10">
    <property type="entry name" value="Trypsin-like serine proteases"/>
    <property type="match status" value="1"/>
</dbReference>
<evidence type="ECO:0000256" key="3">
    <source>
        <dbReference type="ARBA" id="ARBA00022801"/>
    </source>
</evidence>
<evidence type="ECO:0000313" key="8">
    <source>
        <dbReference type="Proteomes" id="UP001652622"/>
    </source>
</evidence>
<proteinExistence type="inferred from homology"/>
<dbReference type="SUPFAM" id="SSF50494">
    <property type="entry name" value="Trypsin-like serine proteases"/>
    <property type="match status" value="1"/>
</dbReference>
<keyword evidence="3" id="KW-0378">Hydrolase</keyword>
<keyword evidence="8" id="KW-1185">Reference proteome</keyword>
<dbReference type="OMA" id="GVGEFPW"/>
<evidence type="ECO:0000313" key="9">
    <source>
        <dbReference type="RefSeq" id="XP_034277194.1"/>
    </source>
</evidence>
<evidence type="ECO:0000256" key="1">
    <source>
        <dbReference type="ARBA" id="ARBA00009228"/>
    </source>
</evidence>
<protein>
    <submittedName>
        <fullName evidence="9">Serine protease 55 isoform X1</fullName>
    </submittedName>
</protein>
<dbReference type="InterPro" id="IPR001254">
    <property type="entry name" value="Trypsin_dom"/>
</dbReference>
<dbReference type="InParanoid" id="A0A6P9C3S1"/>
<comment type="similarity">
    <text evidence="1">Belongs to the peptidase S1 family. Snake venom subfamily.</text>
</comment>
<dbReference type="InterPro" id="IPR018114">
    <property type="entry name" value="TRYPSIN_HIS"/>
</dbReference>
<dbReference type="Pfam" id="PF00089">
    <property type="entry name" value="Trypsin"/>
    <property type="match status" value="1"/>
</dbReference>
<keyword evidence="4" id="KW-0720">Serine protease</keyword>
<evidence type="ECO:0000256" key="4">
    <source>
        <dbReference type="ARBA" id="ARBA00022825"/>
    </source>
</evidence>
<dbReference type="CDD" id="cd00190">
    <property type="entry name" value="Tryp_SPc"/>
    <property type="match status" value="1"/>
</dbReference>
<dbReference type="PANTHER" id="PTHR24252:SF7">
    <property type="entry name" value="HYALIN"/>
    <property type="match status" value="1"/>
</dbReference>
<evidence type="ECO:0000256" key="6">
    <source>
        <dbReference type="ARBA" id="ARBA00024195"/>
    </source>
</evidence>
<dbReference type="AlphaFoldDB" id="A0A6P9C3S1"/>
<keyword evidence="5" id="KW-1015">Disulfide bond</keyword>
<dbReference type="GO" id="GO:0006508">
    <property type="term" value="P:proteolysis"/>
    <property type="evidence" value="ECO:0007669"/>
    <property type="project" value="UniProtKB-KW"/>
</dbReference>
<feature type="domain" description="Peptidase S1" evidence="7">
    <location>
        <begin position="55"/>
        <end position="283"/>
    </location>
</feature>
<dbReference type="GO" id="GO:0004252">
    <property type="term" value="F:serine-type endopeptidase activity"/>
    <property type="evidence" value="ECO:0007669"/>
    <property type="project" value="InterPro"/>
</dbReference>
<evidence type="ECO:0000259" key="7">
    <source>
        <dbReference type="PROSITE" id="PS50240"/>
    </source>
</evidence>
<dbReference type="InterPro" id="IPR009003">
    <property type="entry name" value="Peptidase_S1_PA"/>
</dbReference>
<accession>A0A6P9C3S1</accession>
<evidence type="ECO:0000256" key="5">
    <source>
        <dbReference type="ARBA" id="ARBA00023157"/>
    </source>
</evidence>
<dbReference type="KEGG" id="pgut:117667710"/>
<dbReference type="RefSeq" id="XP_034277194.1">
    <property type="nucleotide sequence ID" value="XM_034421303.2"/>
</dbReference>
<dbReference type="PROSITE" id="PS00134">
    <property type="entry name" value="TRYPSIN_HIS"/>
    <property type="match status" value="1"/>
</dbReference>
<name>A0A6P9C3S1_PANGU</name>
<dbReference type="FunFam" id="2.40.10.10:FF:000002">
    <property type="entry name" value="Transmembrane protease serine"/>
    <property type="match status" value="1"/>
</dbReference>